<feature type="chain" id="PRO_5041357802" evidence="2">
    <location>
        <begin position="26"/>
        <end position="287"/>
    </location>
</feature>
<feature type="domain" description="Solute-binding protein family 3/N-terminal" evidence="3">
    <location>
        <begin position="46"/>
        <end position="274"/>
    </location>
</feature>
<evidence type="ECO:0000256" key="2">
    <source>
        <dbReference type="SAM" id="SignalP"/>
    </source>
</evidence>
<dbReference type="InterPro" id="IPR001638">
    <property type="entry name" value="Solute-binding_3/MltF_N"/>
</dbReference>
<evidence type="ECO:0000259" key="3">
    <source>
        <dbReference type="SMART" id="SM00062"/>
    </source>
</evidence>
<dbReference type="SMART" id="SM00062">
    <property type="entry name" value="PBPb"/>
    <property type="match status" value="1"/>
</dbReference>
<gene>
    <name evidence="4" type="ORF">ML536_10710</name>
</gene>
<keyword evidence="5" id="KW-1185">Reference proteome</keyword>
<dbReference type="Proteomes" id="UP001156140">
    <property type="component" value="Unassembled WGS sequence"/>
</dbReference>
<dbReference type="PANTHER" id="PTHR35936">
    <property type="entry name" value="MEMBRANE-BOUND LYTIC MUREIN TRANSGLYCOSYLASE F"/>
    <property type="match status" value="1"/>
</dbReference>
<feature type="signal peptide" evidence="2">
    <location>
        <begin position="1"/>
        <end position="25"/>
    </location>
</feature>
<name>A0AA41QMK8_9HYPH</name>
<dbReference type="PANTHER" id="PTHR35936:SF17">
    <property type="entry name" value="ARGININE-BINDING EXTRACELLULAR PROTEIN ARTP"/>
    <property type="match status" value="1"/>
</dbReference>
<dbReference type="SUPFAM" id="SSF53850">
    <property type="entry name" value="Periplasmic binding protein-like II"/>
    <property type="match status" value="1"/>
</dbReference>
<keyword evidence="1 2" id="KW-0732">Signal</keyword>
<dbReference type="EMBL" id="JALAZD010000001">
    <property type="protein sequence ID" value="MCI0127295.1"/>
    <property type="molecule type" value="Genomic_DNA"/>
</dbReference>
<proteinExistence type="predicted"/>
<evidence type="ECO:0000313" key="4">
    <source>
        <dbReference type="EMBL" id="MCI0127295.1"/>
    </source>
</evidence>
<dbReference type="Gene3D" id="3.40.190.10">
    <property type="entry name" value="Periplasmic binding protein-like II"/>
    <property type="match status" value="2"/>
</dbReference>
<reference evidence="4" key="1">
    <citation type="submission" date="2022-03" db="EMBL/GenBank/DDBJ databases">
        <title>The complete genome sequence of a Methyloterrigena soli.</title>
        <authorList>
            <person name="Zi Z."/>
        </authorList>
    </citation>
    <scope>NUCLEOTIDE SEQUENCE</scope>
    <source>
        <strain evidence="4">M48</strain>
    </source>
</reference>
<evidence type="ECO:0000313" key="5">
    <source>
        <dbReference type="Proteomes" id="UP001156140"/>
    </source>
</evidence>
<protein>
    <submittedName>
        <fullName evidence="4">ABC transporter substrate-binding protein</fullName>
    </submittedName>
</protein>
<dbReference type="RefSeq" id="WP_035088688.1">
    <property type="nucleotide sequence ID" value="NZ_JAKETQ010000001.1"/>
</dbReference>
<comment type="caution">
    <text evidence="4">The sequence shown here is derived from an EMBL/GenBank/DDBJ whole genome shotgun (WGS) entry which is preliminary data.</text>
</comment>
<sequence>MKAFKRGLAALVSAAALLSATAAMAQEVKVDPKLAEMVPQDIRDRGYIVGAASLAVPPLLYADDDANTPKGAVAEISAAYAARLGLELRIEKVTGGGAIPGVVAGRYDIVASAGDFKSRRDVLDFVDLVKGGTALLVKAGNPTGVQGFEDLCGRKLALAKGSIQEGEAADLSDKCVAGGKAAIELMPFPDSSAGILAMQAGRADVFWDDLAPASWRLKQSSEFEIAGKPQDLAPYGVGIPKEKTQLRDAIQASLQSLIDDGTYGQILAKWGMEAIAEPEALINGSEF</sequence>
<dbReference type="Pfam" id="PF00497">
    <property type="entry name" value="SBP_bac_3"/>
    <property type="match status" value="1"/>
</dbReference>
<accession>A0AA41QMK8</accession>
<dbReference type="AlphaFoldDB" id="A0AA41QMK8"/>
<evidence type="ECO:0000256" key="1">
    <source>
        <dbReference type="ARBA" id="ARBA00022729"/>
    </source>
</evidence>
<dbReference type="CDD" id="cd01004">
    <property type="entry name" value="PBP2_MidA_like"/>
    <property type="match status" value="1"/>
</dbReference>
<organism evidence="4 5">
    <name type="scientific">Paradevosia shaoguanensis</name>
    <dbReference type="NCBI Taxonomy" id="1335043"/>
    <lineage>
        <taxon>Bacteria</taxon>
        <taxon>Pseudomonadati</taxon>
        <taxon>Pseudomonadota</taxon>
        <taxon>Alphaproteobacteria</taxon>
        <taxon>Hyphomicrobiales</taxon>
        <taxon>Devosiaceae</taxon>
        <taxon>Paradevosia</taxon>
    </lineage>
</organism>